<name>W1Q4A9_ABIDE</name>
<evidence type="ECO:0000256" key="1">
    <source>
        <dbReference type="SAM" id="MobiDB-lite"/>
    </source>
</evidence>
<feature type="compositionally biased region" description="Basic and acidic residues" evidence="1">
    <location>
        <begin position="95"/>
        <end position="111"/>
    </location>
</feature>
<gene>
    <name evidence="2" type="ORF">GCWU000182_000411</name>
</gene>
<dbReference type="Proteomes" id="UP000019050">
    <property type="component" value="Unassembled WGS sequence"/>
</dbReference>
<dbReference type="HOGENOM" id="CLU_1544282_0_0_9"/>
<proteinExistence type="predicted"/>
<evidence type="ECO:0000313" key="3">
    <source>
        <dbReference type="Proteomes" id="UP000019050"/>
    </source>
</evidence>
<keyword evidence="3" id="KW-1185">Reference proteome</keyword>
<evidence type="ECO:0000313" key="2">
    <source>
        <dbReference type="EMBL" id="ESK66070.1"/>
    </source>
</evidence>
<feature type="region of interest" description="Disordered" evidence="1">
    <location>
        <begin position="91"/>
        <end position="111"/>
    </location>
</feature>
<comment type="caution">
    <text evidence="2">The sequence shown here is derived from an EMBL/GenBank/DDBJ whole genome shotgun (WGS) entry which is preliminary data.</text>
</comment>
<organism evidence="2 3">
    <name type="scientific">Abiotrophia defectiva ATCC 49176</name>
    <dbReference type="NCBI Taxonomy" id="592010"/>
    <lineage>
        <taxon>Bacteria</taxon>
        <taxon>Bacillati</taxon>
        <taxon>Bacillota</taxon>
        <taxon>Bacilli</taxon>
        <taxon>Lactobacillales</taxon>
        <taxon>Aerococcaceae</taxon>
        <taxon>Abiotrophia</taxon>
    </lineage>
</organism>
<sequence>MEVSEMKALKQFLIPFLAILISLVTWTSVAASPRQVVFRNDRSDSSLVAIEIKDTTVRLYLPETYRFNRDSQTDQVLDDFYQLTQNPQRVSLADPSKKQEASQERLDYVEHSDHDQDITPRYFEFKNVEIVEEPSSIKVLYDKTTVTRLVAQILTGKALDLQGNQFSIQEVKP</sequence>
<protein>
    <submittedName>
        <fullName evidence="2">Uncharacterized protein</fullName>
    </submittedName>
</protein>
<reference evidence="2" key="1">
    <citation type="submission" date="2013-06" db="EMBL/GenBank/DDBJ databases">
        <authorList>
            <person name="Weinstock G."/>
            <person name="Sodergren E."/>
            <person name="Clifton S."/>
            <person name="Fulton L."/>
            <person name="Fulton B."/>
            <person name="Courtney L."/>
            <person name="Fronick C."/>
            <person name="Harrison M."/>
            <person name="Strong C."/>
            <person name="Farmer C."/>
            <person name="Delahaunty K."/>
            <person name="Markovic C."/>
            <person name="Hall O."/>
            <person name="Minx P."/>
            <person name="Tomlinson C."/>
            <person name="Mitreva M."/>
            <person name="Nelson J."/>
            <person name="Hou S."/>
            <person name="Wollam A."/>
            <person name="Pepin K.H."/>
            <person name="Johnson M."/>
            <person name="Bhonagiri V."/>
            <person name="Nash W.E."/>
            <person name="Warren W."/>
            <person name="Chinwalla A."/>
            <person name="Mardis E.R."/>
            <person name="Wilson R.K."/>
        </authorList>
    </citation>
    <scope>NUCLEOTIDE SEQUENCE [LARGE SCALE GENOMIC DNA]</scope>
    <source>
        <strain evidence="2">ATCC 49176</strain>
    </source>
</reference>
<accession>W1Q4A9</accession>
<dbReference type="EMBL" id="ACIN03000003">
    <property type="protein sequence ID" value="ESK66070.1"/>
    <property type="molecule type" value="Genomic_DNA"/>
</dbReference>
<dbReference type="AlphaFoldDB" id="W1Q4A9"/>